<reference evidence="5 6" key="1">
    <citation type="submission" date="2017-08" db="EMBL/GenBank/DDBJ databases">
        <title>Genomic and metabolic characterisation of spoilage-associated Pseudomonas species.</title>
        <authorList>
            <person name="Stanborough T."/>
            <person name="Fegan N."/>
            <person name="Powell S.M."/>
            <person name="Singh T."/>
            <person name="Tamplin M.L."/>
            <person name="Chandry P.S."/>
        </authorList>
    </citation>
    <scope>NUCLEOTIDE SEQUENCE [LARGE SCALE GENOMIC DNA]</scope>
    <source>
        <strain evidence="5 6">F1801</strain>
    </source>
</reference>
<dbReference type="InterPro" id="IPR046839">
    <property type="entry name" value="ABC_toxin_N"/>
</dbReference>
<accession>A0A267AQ37</accession>
<evidence type="ECO:0000259" key="4">
    <source>
        <dbReference type="Pfam" id="PF20220"/>
    </source>
</evidence>
<proteinExistence type="predicted"/>
<evidence type="ECO:0008006" key="7">
    <source>
        <dbReference type="Google" id="ProtNLM"/>
    </source>
</evidence>
<dbReference type="InterPro" id="IPR040840">
    <property type="entry name" value="TcA_TcB_BD"/>
</dbReference>
<evidence type="ECO:0000259" key="3">
    <source>
        <dbReference type="Pfam" id="PF18413"/>
    </source>
</evidence>
<dbReference type="RefSeq" id="WP_095035610.1">
    <property type="nucleotide sequence ID" value="NZ_NQKQ01000003.1"/>
</dbReference>
<feature type="domain" description="Tc toxin complex TcA C-terminal TcB-binding" evidence="2">
    <location>
        <begin position="1296"/>
        <end position="1575"/>
    </location>
</feature>
<evidence type="ECO:0000259" key="2">
    <source>
        <dbReference type="Pfam" id="PF18276"/>
    </source>
</evidence>
<name>A0A267AQ37_PSEFR</name>
<dbReference type="EMBL" id="NQKQ01000003">
    <property type="protein sequence ID" value="PAA14676.1"/>
    <property type="molecule type" value="Genomic_DNA"/>
</dbReference>
<protein>
    <recommendedName>
        <fullName evidence="7">Toxin</fullName>
    </recommendedName>
</protein>
<dbReference type="Pfam" id="PF20220">
    <property type="entry name" value="ABC_toxin_N"/>
    <property type="match status" value="1"/>
</dbReference>
<dbReference type="InterPro" id="IPR041079">
    <property type="entry name" value="Neuraminidase-like"/>
</dbReference>
<keyword evidence="1" id="KW-0175">Coiled coil</keyword>
<comment type="caution">
    <text evidence="5">The sequence shown here is derived from an EMBL/GenBank/DDBJ whole genome shotgun (WGS) entry which is preliminary data.</text>
</comment>
<dbReference type="OrthoDB" id="9781691at2"/>
<dbReference type="Pfam" id="PF18276">
    <property type="entry name" value="TcA_TcB_BD"/>
    <property type="match status" value="1"/>
</dbReference>
<dbReference type="Proteomes" id="UP000215861">
    <property type="component" value="Unassembled WGS sequence"/>
</dbReference>
<organism evidence="5 6">
    <name type="scientific">Pseudomonas fragi</name>
    <dbReference type="NCBI Taxonomy" id="296"/>
    <lineage>
        <taxon>Bacteria</taxon>
        <taxon>Pseudomonadati</taxon>
        <taxon>Pseudomonadota</taxon>
        <taxon>Gammaproteobacteria</taxon>
        <taxon>Pseudomonadales</taxon>
        <taxon>Pseudomonadaceae</taxon>
        <taxon>Pseudomonas</taxon>
    </lineage>
</organism>
<dbReference type="Pfam" id="PF18413">
    <property type="entry name" value="Neuraminidase"/>
    <property type="match status" value="1"/>
</dbReference>
<evidence type="ECO:0000313" key="5">
    <source>
        <dbReference type="EMBL" id="PAA14676.1"/>
    </source>
</evidence>
<gene>
    <name evidence="5" type="ORF">CJU81_04165</name>
</gene>
<feature type="domain" description="ABC toxin N-terminal" evidence="4">
    <location>
        <begin position="8"/>
        <end position="141"/>
    </location>
</feature>
<sequence>MPEQLHQQLNEQLRDAMVAFYLTYVLPEDSSLKTSAFKDKINNADDLYSYWLLDVQVGQAVPTSRVASAIASLQQYINAISMGLEPGYEQQGMTSAQQNTWRNSLHAYSIWRAVQQLRNFPANYLNPMLRSQKTESFLQLENDINQCRIQSNDVLPAIQRYLSRFEEISTLRTINGYVDGDKGHFAESTYYFVARSNVDNTLFWRSLNMASRTLSPGDGHTQPFKQDAPQSGAWSEWKRIPLPISEDIPEQSIRPVYFNNRLFVVWAQCTSPTAPISNRVIRLSDKKKPDESDIDYKDRLDSYLKSRFTQLRLHISHMKFDGSWSTPQKCSDEYFFLTNPDILSKEALRKDIQTIAVLDSTTHPPSLFLGLAAPAPQPANPLKEGLSDHFYQAVRIDPDFAITRLYSKGTVADLPSDEEHAKLANRYKSMFIYNNKSGKSDKSDNDICNFNFRPSASEIVQLTNIRGSTPHPVPDGWNFDGMHSHISEPDFRNDIAYNKTSCALELTSRLTRAIPQHRTVSLRGSNGWGGLELDLILQSTPTNGKDKLALENGSRLIIRYSGNIPCNWVSLSITCHETSLVFPNLLYGSADDPADTPKPQMAKKETAFWEVQLTGKYVEYATFNFLFDNTNTDYSMAIHFHTQQNDPVDNKNNWLFDNVKATLYTRLFKPVVMMPLFEHSSHPLQLHNNNSYIAGEPNISRRALKGFSTNLGAAHAFNAHIQLTSDTLRPYGEQSNPATAEPRPITIIHGVLILKLNTRSNVRTILGYALKALNLTLGSEYAAFVTTVAPRISRSAAQVDGTAEYIDFSHSAIQNSDDVSTHKPRAPIRMNTSVARQMSAAASVSLDHLFSMTADQWREPVLGNNTKSHLLDFHGAHGKYFWEFFLYLPWLVACRLNMEQRYAEAQSWLHYLFDPLDRTTDPQIRPDYWKLHVLTQASDPGYKQYNPDDPHQIALDTPLYFRQALYMLYLDILLNRGDGAYRQATADSLAEAKLWYVRAMNLLGPRPQVTSTDPWQPAALKDLGTSSNNQPCLPLNPDLVARWDKLESRLFNLRHHLSISGKPLQQALFAPASAPHVLLSHYARNAGVDAVSAENQPPGDIGHYRFHVVYAHAMTLVENVVQLGNTLLLLFERKEQNEHLLLQQQHAWDLARIAVEQQRQGMRADEASHAALLAGRHLIEGRLQYFENLLAEGISAVEAQASQQYLESAQWDTKASVAESAAGIAMLLPNIFGTSNGGMRYEGAFYAAQALMQSTANEKRANAAHLDRTELFNRRAQEWNQALEQSRLELKQVDLQLKAHTQQSAMLRLQLRHTEMAMEQARLAYEMLNKRFTSAELYQWLNSHLADFYYQAYDAAHSLCLTAQACWQFENADWATRFIQTHPWNHQFKGMAAGESLKLDLQRMNTAYMQGNRRELEISKTLSLRTLLDKEWTTLRDQMINQGTIDFELSKALYEADYPGHYLRRIKSVSVSLPATLGPYQDIRATLSQTRNQIQRSPNSGDVLDDLRVNEQVALSTGLNDSGLFTLNFDTDERYLPFEYTGAVSRWRLAFPNPAAQSAMLNSLSDIIVHVRYTARSAGGQG</sequence>
<feature type="domain" description="Neuraminidase-like" evidence="3">
    <location>
        <begin position="171"/>
        <end position="334"/>
    </location>
</feature>
<evidence type="ECO:0000256" key="1">
    <source>
        <dbReference type="SAM" id="Coils"/>
    </source>
</evidence>
<feature type="coiled-coil region" evidence="1">
    <location>
        <begin position="1276"/>
        <end position="1331"/>
    </location>
</feature>
<evidence type="ECO:0000313" key="6">
    <source>
        <dbReference type="Proteomes" id="UP000215861"/>
    </source>
</evidence>